<keyword evidence="2" id="KW-1185">Reference proteome</keyword>
<protein>
    <submittedName>
        <fullName evidence="1">Uncharacterized protein</fullName>
    </submittedName>
</protein>
<gene>
    <name evidence="1" type="ORF">CHF27_005130</name>
</gene>
<dbReference type="OrthoDB" id="1750735at2"/>
<name>A0A371IU00_9FIRM</name>
<proteinExistence type="predicted"/>
<organism evidence="1 2">
    <name type="scientific">Romboutsia maritimum</name>
    <dbReference type="NCBI Taxonomy" id="2020948"/>
    <lineage>
        <taxon>Bacteria</taxon>
        <taxon>Bacillati</taxon>
        <taxon>Bacillota</taxon>
        <taxon>Clostridia</taxon>
        <taxon>Peptostreptococcales</taxon>
        <taxon>Peptostreptococcaceae</taxon>
        <taxon>Romboutsia</taxon>
    </lineage>
</organism>
<accession>A0A371IU00</accession>
<dbReference type="Proteomes" id="UP000243494">
    <property type="component" value="Unassembled WGS sequence"/>
</dbReference>
<evidence type="ECO:0000313" key="2">
    <source>
        <dbReference type="Proteomes" id="UP000243494"/>
    </source>
</evidence>
<dbReference type="EMBL" id="NOJZ02000006">
    <property type="protein sequence ID" value="RDY23967.1"/>
    <property type="molecule type" value="Genomic_DNA"/>
</dbReference>
<dbReference type="RefSeq" id="WP_095406345.1">
    <property type="nucleotide sequence ID" value="NZ_NOJZ02000006.1"/>
</dbReference>
<sequence length="319" mass="38284">MKNMFISIVQKCICVDFLLNALLRSNSYNYFTLLSTIKEENLRNIKIICYLYEYLFKDVLVLDNISSIKIDKLHENRFNSLLELYLKIISELNTIYNYNFNFFYRQIVRSLTNSYFNLVSSIHYLCYTQPSDNHYRNKFSFFKPDENYGIGKKSNELTVDEMRNIAAICINIFFDYSLSDEDIYNGGYEVFFENDTENKFYQFFFKCNDIFFKVRILSKDYTVFYMYQSLDNPLEISPSITKDDAKVFADSYLKEKLKDDFNKLIFDKDYLNIYSYMNIPESYKFKYNFKDENAKTNFNKGIYISIDAKNFFVQEISLL</sequence>
<evidence type="ECO:0000313" key="1">
    <source>
        <dbReference type="EMBL" id="RDY23967.1"/>
    </source>
</evidence>
<dbReference type="AlphaFoldDB" id="A0A371IU00"/>
<comment type="caution">
    <text evidence="1">The sequence shown here is derived from an EMBL/GenBank/DDBJ whole genome shotgun (WGS) entry which is preliminary data.</text>
</comment>
<reference evidence="1 2" key="1">
    <citation type="journal article" date="2017" name="Genome Announc.">
        <title>Draft Genome Sequence of Romboutsia maritimum sp. nov. Strain CCRI-22766(T), Isolated from Coastal Estuarine Mud.</title>
        <authorList>
            <person name="Maheux A.F."/>
            <person name="Boudreau D.K."/>
            <person name="Berube E."/>
            <person name="Boissinot M."/>
            <person name="Raymond F."/>
            <person name="Brodeur S."/>
            <person name="Corbeil J."/>
            <person name="Brightwell G."/>
            <person name="Broda D."/>
            <person name="Omar R.F."/>
            <person name="Bergeron M.G."/>
        </authorList>
    </citation>
    <scope>NUCLEOTIDE SEQUENCE [LARGE SCALE GENOMIC DNA]</scope>
    <source>
        <strain evidence="1 2">CCRI-22766</strain>
    </source>
</reference>